<evidence type="ECO:0000256" key="1">
    <source>
        <dbReference type="SAM" id="Phobius"/>
    </source>
</evidence>
<dbReference type="EMBL" id="MEXH01000004">
    <property type="protein sequence ID" value="OGC92894.1"/>
    <property type="molecule type" value="Genomic_DNA"/>
</dbReference>
<dbReference type="Pfam" id="PF18893">
    <property type="entry name" value="DUF5652"/>
    <property type="match status" value="1"/>
</dbReference>
<accession>A0A1F4YG89</accession>
<name>A0A1F4YG89_9BACT</name>
<keyword evidence="1" id="KW-0812">Transmembrane</keyword>
<protein>
    <recommendedName>
        <fullName evidence="2">DUF5652 domain-containing protein</fullName>
    </recommendedName>
</protein>
<proteinExistence type="predicted"/>
<evidence type="ECO:0000313" key="3">
    <source>
        <dbReference type="EMBL" id="OGC92894.1"/>
    </source>
</evidence>
<keyword evidence="1" id="KW-1133">Transmembrane helix</keyword>
<feature type="domain" description="DUF5652" evidence="2">
    <location>
        <begin position="12"/>
        <end position="68"/>
    </location>
</feature>
<feature type="transmembrane region" description="Helical" evidence="1">
    <location>
        <begin position="12"/>
        <end position="34"/>
    </location>
</feature>
<feature type="transmembrane region" description="Helical" evidence="1">
    <location>
        <begin position="40"/>
        <end position="61"/>
    </location>
</feature>
<dbReference type="Proteomes" id="UP000178176">
    <property type="component" value="Unassembled WGS sequence"/>
</dbReference>
<reference evidence="3 4" key="1">
    <citation type="journal article" date="2016" name="Nat. Commun.">
        <title>Thousands of microbial genomes shed light on interconnected biogeochemical processes in an aquifer system.</title>
        <authorList>
            <person name="Anantharaman K."/>
            <person name="Brown C.T."/>
            <person name="Hug L.A."/>
            <person name="Sharon I."/>
            <person name="Castelle C.J."/>
            <person name="Probst A.J."/>
            <person name="Thomas B.C."/>
            <person name="Singh A."/>
            <person name="Wilkins M.J."/>
            <person name="Karaoz U."/>
            <person name="Brodie E.L."/>
            <person name="Williams K.H."/>
            <person name="Hubbard S.S."/>
            <person name="Banfield J.F."/>
        </authorList>
    </citation>
    <scope>NUCLEOTIDE SEQUENCE [LARGE SCALE GENOMIC DNA]</scope>
</reference>
<keyword evidence="1" id="KW-0472">Membrane</keyword>
<dbReference type="InterPro" id="IPR043712">
    <property type="entry name" value="DUF5652"/>
</dbReference>
<evidence type="ECO:0000259" key="2">
    <source>
        <dbReference type="Pfam" id="PF18893"/>
    </source>
</evidence>
<sequence>MMNGYGYGAGWLAWLWPLLILDVVLRGVALWRAGRNGQKWWFVALLVVNSMGILPGIYLLTQKEESKKVKK</sequence>
<comment type="caution">
    <text evidence="3">The sequence shown here is derived from an EMBL/GenBank/DDBJ whole genome shotgun (WGS) entry which is preliminary data.</text>
</comment>
<gene>
    <name evidence="3" type="ORF">A2876_02445</name>
</gene>
<organism evidence="3 4">
    <name type="scientific">Candidatus Amesbacteria bacterium RIFCSPHIGHO2_01_FULL_48_32b</name>
    <dbReference type="NCBI Taxonomy" id="1797253"/>
    <lineage>
        <taxon>Bacteria</taxon>
        <taxon>Candidatus Amesiibacteriota</taxon>
    </lineage>
</organism>
<evidence type="ECO:0000313" key="4">
    <source>
        <dbReference type="Proteomes" id="UP000178176"/>
    </source>
</evidence>
<dbReference type="AlphaFoldDB" id="A0A1F4YG89"/>